<dbReference type="CDD" id="cd05286">
    <property type="entry name" value="QOR2"/>
    <property type="match status" value="1"/>
</dbReference>
<dbReference type="InterPro" id="IPR020843">
    <property type="entry name" value="ER"/>
</dbReference>
<keyword evidence="2" id="KW-0560">Oxidoreductase</keyword>
<accession>A0A381SFK4</accession>
<dbReference type="Pfam" id="PF08240">
    <property type="entry name" value="ADH_N"/>
    <property type="match status" value="1"/>
</dbReference>
<dbReference type="Gene3D" id="3.90.180.10">
    <property type="entry name" value="Medium-chain alcohol dehydrogenases, catalytic domain"/>
    <property type="match status" value="1"/>
</dbReference>
<organism evidence="4">
    <name type="scientific">marine metagenome</name>
    <dbReference type="NCBI Taxonomy" id="408172"/>
    <lineage>
        <taxon>unclassified sequences</taxon>
        <taxon>metagenomes</taxon>
        <taxon>ecological metagenomes</taxon>
    </lineage>
</organism>
<dbReference type="Pfam" id="PF00107">
    <property type="entry name" value="ADH_zinc_N"/>
    <property type="match status" value="1"/>
</dbReference>
<evidence type="ECO:0000256" key="1">
    <source>
        <dbReference type="ARBA" id="ARBA00022857"/>
    </source>
</evidence>
<feature type="domain" description="Enoyl reductase (ER)" evidence="3">
    <location>
        <begin position="12"/>
        <end position="323"/>
    </location>
</feature>
<dbReference type="NCBIfam" id="NF008024">
    <property type="entry name" value="PRK10754.1"/>
    <property type="match status" value="1"/>
</dbReference>
<dbReference type="Gene3D" id="3.40.50.720">
    <property type="entry name" value="NAD(P)-binding Rossmann-like Domain"/>
    <property type="match status" value="1"/>
</dbReference>
<gene>
    <name evidence="4" type="ORF">METZ01_LOCUS54922</name>
</gene>
<protein>
    <recommendedName>
        <fullName evidence="3">Enoyl reductase (ER) domain-containing protein</fullName>
    </recommendedName>
</protein>
<dbReference type="SUPFAM" id="SSF51735">
    <property type="entry name" value="NAD(P)-binding Rossmann-fold domains"/>
    <property type="match status" value="1"/>
</dbReference>
<dbReference type="FunFam" id="3.40.50.720:FF:000053">
    <property type="entry name" value="Quinone oxidoreductase 1"/>
    <property type="match status" value="1"/>
</dbReference>
<dbReference type="InterPro" id="IPR002364">
    <property type="entry name" value="Quin_OxRdtase/zeta-crystal_CS"/>
</dbReference>
<keyword evidence="1" id="KW-0521">NADP</keyword>
<dbReference type="PANTHER" id="PTHR48106:SF13">
    <property type="entry name" value="QUINONE OXIDOREDUCTASE-RELATED"/>
    <property type="match status" value="1"/>
</dbReference>
<name>A0A381SFK4_9ZZZZ</name>
<dbReference type="SUPFAM" id="SSF50129">
    <property type="entry name" value="GroES-like"/>
    <property type="match status" value="1"/>
</dbReference>
<reference evidence="4" key="1">
    <citation type="submission" date="2018-05" db="EMBL/GenBank/DDBJ databases">
        <authorList>
            <person name="Lanie J.A."/>
            <person name="Ng W.-L."/>
            <person name="Kazmierczak K.M."/>
            <person name="Andrzejewski T.M."/>
            <person name="Davidsen T.M."/>
            <person name="Wayne K.J."/>
            <person name="Tettelin H."/>
            <person name="Glass J.I."/>
            <person name="Rusch D."/>
            <person name="Podicherti R."/>
            <person name="Tsui H.-C.T."/>
            <person name="Winkler M.E."/>
        </authorList>
    </citation>
    <scope>NUCLEOTIDE SEQUENCE</scope>
</reference>
<dbReference type="PROSITE" id="PS01162">
    <property type="entry name" value="QOR_ZETA_CRYSTAL"/>
    <property type="match status" value="1"/>
</dbReference>
<dbReference type="InterPro" id="IPR013149">
    <property type="entry name" value="ADH-like_C"/>
</dbReference>
<dbReference type="InterPro" id="IPR036291">
    <property type="entry name" value="NAD(P)-bd_dom_sf"/>
</dbReference>
<dbReference type="InterPro" id="IPR011032">
    <property type="entry name" value="GroES-like_sf"/>
</dbReference>
<dbReference type="GO" id="GO:0008270">
    <property type="term" value="F:zinc ion binding"/>
    <property type="evidence" value="ECO:0007669"/>
    <property type="project" value="InterPro"/>
</dbReference>
<proteinExistence type="predicted"/>
<dbReference type="AlphaFoldDB" id="A0A381SFK4"/>
<dbReference type="GO" id="GO:0005829">
    <property type="term" value="C:cytosol"/>
    <property type="evidence" value="ECO:0007669"/>
    <property type="project" value="TreeGrafter"/>
</dbReference>
<dbReference type="SMART" id="SM00829">
    <property type="entry name" value="PKS_ER"/>
    <property type="match status" value="1"/>
</dbReference>
<dbReference type="GO" id="GO:0070402">
    <property type="term" value="F:NADPH binding"/>
    <property type="evidence" value="ECO:0007669"/>
    <property type="project" value="TreeGrafter"/>
</dbReference>
<evidence type="ECO:0000259" key="3">
    <source>
        <dbReference type="SMART" id="SM00829"/>
    </source>
</evidence>
<dbReference type="InterPro" id="IPR013154">
    <property type="entry name" value="ADH-like_N"/>
</dbReference>
<dbReference type="PANTHER" id="PTHR48106">
    <property type="entry name" value="QUINONE OXIDOREDUCTASE PIG3-RELATED"/>
    <property type="match status" value="1"/>
</dbReference>
<evidence type="ECO:0000313" key="4">
    <source>
        <dbReference type="EMBL" id="SVA02068.1"/>
    </source>
</evidence>
<dbReference type="GO" id="GO:0035925">
    <property type="term" value="F:mRNA 3'-UTR AU-rich region binding"/>
    <property type="evidence" value="ECO:0007669"/>
    <property type="project" value="TreeGrafter"/>
</dbReference>
<dbReference type="EMBL" id="UINC01002967">
    <property type="protein sequence ID" value="SVA02068.1"/>
    <property type="molecule type" value="Genomic_DNA"/>
</dbReference>
<dbReference type="InterPro" id="IPR047618">
    <property type="entry name" value="QOR-like"/>
</dbReference>
<sequence length="325" mass="34521">MDTRAIKIKEQGPPSVMKLEEETIGSPGEGEVLVRQSAIGINFMDVYQRSGLYPLGLPSGIGLEAAGFVEEVGNGVSHVQAGERVVYSGGPPGSYAECRNVLATRIVKIPDGISDEQAAALILKGTTAEYLLERAYPIKTGEDVLFYAAAGGVGSIAGQWGKALGARMIGIAGGPEKCAYAKNHGYDEVIDRHSENLVERVRELTDGKGVPVLFDSVGKDTYEQSIECLAPRGVFVSFGTSSGKVPPIEASTLQHKGSLYFTRPSLADYCAARSDYEASVARVFDMVASDDVRVDIGRRYSLKDAVQAHTDLEAGLTSGSSLLVP</sequence>
<dbReference type="GO" id="GO:0003960">
    <property type="term" value="F:quinone reductase (NADPH) activity"/>
    <property type="evidence" value="ECO:0007669"/>
    <property type="project" value="InterPro"/>
</dbReference>
<evidence type="ECO:0000256" key="2">
    <source>
        <dbReference type="ARBA" id="ARBA00023002"/>
    </source>
</evidence>